<name>A0AA45HIY1_9BACT</name>
<organism evidence="6 7">
    <name type="scientific">Oceanotoga teriensis</name>
    <dbReference type="NCBI Taxonomy" id="515440"/>
    <lineage>
        <taxon>Bacteria</taxon>
        <taxon>Thermotogati</taxon>
        <taxon>Thermotogota</taxon>
        <taxon>Thermotogae</taxon>
        <taxon>Petrotogales</taxon>
        <taxon>Petrotogaceae</taxon>
        <taxon>Oceanotoga</taxon>
    </lineage>
</organism>
<dbReference type="InterPro" id="IPR036388">
    <property type="entry name" value="WH-like_DNA-bd_sf"/>
</dbReference>
<dbReference type="SUPFAM" id="SSF46785">
    <property type="entry name" value="Winged helix' DNA-binding domain"/>
    <property type="match status" value="1"/>
</dbReference>
<dbReference type="PANTHER" id="PTHR24567">
    <property type="entry name" value="CRP FAMILY TRANSCRIPTIONAL REGULATORY PROTEIN"/>
    <property type="match status" value="1"/>
</dbReference>
<dbReference type="CDD" id="cd00038">
    <property type="entry name" value="CAP_ED"/>
    <property type="match status" value="1"/>
</dbReference>
<dbReference type="EMBL" id="QGGI01000007">
    <property type="protein sequence ID" value="PWJ95122.1"/>
    <property type="molecule type" value="Genomic_DNA"/>
</dbReference>
<keyword evidence="2" id="KW-0238">DNA-binding</keyword>
<feature type="domain" description="Cyclic nucleotide-binding" evidence="4">
    <location>
        <begin position="11"/>
        <end position="134"/>
    </location>
</feature>
<keyword evidence="1" id="KW-0805">Transcription regulation</keyword>
<evidence type="ECO:0000256" key="1">
    <source>
        <dbReference type="ARBA" id="ARBA00023015"/>
    </source>
</evidence>
<gene>
    <name evidence="6" type="ORF">C7380_10777</name>
</gene>
<keyword evidence="7" id="KW-1185">Reference proteome</keyword>
<evidence type="ECO:0000259" key="5">
    <source>
        <dbReference type="PROSITE" id="PS51063"/>
    </source>
</evidence>
<keyword evidence="3" id="KW-0804">Transcription</keyword>
<comment type="caution">
    <text evidence="6">The sequence shown here is derived from an EMBL/GenBank/DDBJ whole genome shotgun (WGS) entry which is preliminary data.</text>
</comment>
<evidence type="ECO:0000256" key="3">
    <source>
        <dbReference type="ARBA" id="ARBA00023163"/>
    </source>
</evidence>
<evidence type="ECO:0000256" key="2">
    <source>
        <dbReference type="ARBA" id="ARBA00023125"/>
    </source>
</evidence>
<dbReference type="InterPro" id="IPR018490">
    <property type="entry name" value="cNMP-bd_dom_sf"/>
</dbReference>
<dbReference type="InterPro" id="IPR014710">
    <property type="entry name" value="RmlC-like_jellyroll"/>
</dbReference>
<dbReference type="Pfam" id="PF00027">
    <property type="entry name" value="cNMP_binding"/>
    <property type="match status" value="1"/>
</dbReference>
<evidence type="ECO:0000313" key="7">
    <source>
        <dbReference type="Proteomes" id="UP000245921"/>
    </source>
</evidence>
<dbReference type="InterPro" id="IPR000595">
    <property type="entry name" value="cNMP-bd_dom"/>
</dbReference>
<dbReference type="InterPro" id="IPR012318">
    <property type="entry name" value="HTH_CRP"/>
</dbReference>
<sequence length="232" mass="26923">MKEADMFNKMFSKKLQEKMTDKLLNYIAPLGKQKNYSKNQIVEICDSNHIYIVTNGYFKELVYSPEGKEISFYRLNAGTIFGEMDFFDNQKTFGIVKSLEENSSISAVNRKIIEEMLITDKELYWCFMHSIIRKFRIISLNYVNSLSNDSTGKLAGFLIALIAQHGQKCTQESKIIPYPYTHQEIANALGISRITITKSINELKKLGLITYYGKYIKIENPKELMKLYKTVW</sequence>
<dbReference type="GO" id="GO:0003700">
    <property type="term" value="F:DNA-binding transcription factor activity"/>
    <property type="evidence" value="ECO:0007669"/>
    <property type="project" value="TreeGrafter"/>
</dbReference>
<dbReference type="Pfam" id="PF13545">
    <property type="entry name" value="HTH_Crp_2"/>
    <property type="match status" value="1"/>
</dbReference>
<dbReference type="SMART" id="SM00419">
    <property type="entry name" value="HTH_CRP"/>
    <property type="match status" value="1"/>
</dbReference>
<dbReference type="PROSITE" id="PS50042">
    <property type="entry name" value="CNMP_BINDING_3"/>
    <property type="match status" value="1"/>
</dbReference>
<reference evidence="6 7" key="1">
    <citation type="submission" date="2018-05" db="EMBL/GenBank/DDBJ databases">
        <title>Genomic Encyclopedia of Type Strains, Phase IV (KMG-IV): sequencing the most valuable type-strain genomes for metagenomic binning, comparative biology and taxonomic classification.</title>
        <authorList>
            <person name="Goeker M."/>
        </authorList>
    </citation>
    <scope>NUCLEOTIDE SEQUENCE [LARGE SCALE GENOMIC DNA]</scope>
    <source>
        <strain evidence="6 7">DSM 24906</strain>
    </source>
</reference>
<dbReference type="InterPro" id="IPR050397">
    <property type="entry name" value="Env_Response_Regulators"/>
</dbReference>
<proteinExistence type="predicted"/>
<accession>A0AA45HIY1</accession>
<dbReference type="GO" id="GO:0005829">
    <property type="term" value="C:cytosol"/>
    <property type="evidence" value="ECO:0007669"/>
    <property type="project" value="TreeGrafter"/>
</dbReference>
<evidence type="ECO:0000313" key="6">
    <source>
        <dbReference type="EMBL" id="PWJ95122.1"/>
    </source>
</evidence>
<dbReference type="PROSITE" id="PS51063">
    <property type="entry name" value="HTH_CRP_2"/>
    <property type="match status" value="1"/>
</dbReference>
<dbReference type="Gene3D" id="1.10.10.10">
    <property type="entry name" value="Winged helix-like DNA-binding domain superfamily/Winged helix DNA-binding domain"/>
    <property type="match status" value="1"/>
</dbReference>
<evidence type="ECO:0000259" key="4">
    <source>
        <dbReference type="PROSITE" id="PS50042"/>
    </source>
</evidence>
<dbReference type="Gene3D" id="2.60.120.10">
    <property type="entry name" value="Jelly Rolls"/>
    <property type="match status" value="1"/>
</dbReference>
<dbReference type="GO" id="GO:0003677">
    <property type="term" value="F:DNA binding"/>
    <property type="evidence" value="ECO:0007669"/>
    <property type="project" value="UniProtKB-KW"/>
</dbReference>
<dbReference type="PANTHER" id="PTHR24567:SF26">
    <property type="entry name" value="REGULATORY PROTEIN YEIL"/>
    <property type="match status" value="1"/>
</dbReference>
<feature type="domain" description="HTH crp-type" evidence="5">
    <location>
        <begin position="148"/>
        <end position="222"/>
    </location>
</feature>
<dbReference type="AlphaFoldDB" id="A0AA45HIY1"/>
<protein>
    <submittedName>
        <fullName evidence="6">CRP-like cAMP-binding protein</fullName>
    </submittedName>
</protein>
<dbReference type="RefSeq" id="WP_109604657.1">
    <property type="nucleotide sequence ID" value="NZ_JAMHJO010000002.1"/>
</dbReference>
<dbReference type="SUPFAM" id="SSF51206">
    <property type="entry name" value="cAMP-binding domain-like"/>
    <property type="match status" value="1"/>
</dbReference>
<dbReference type="InterPro" id="IPR036390">
    <property type="entry name" value="WH_DNA-bd_sf"/>
</dbReference>
<dbReference type="Proteomes" id="UP000245921">
    <property type="component" value="Unassembled WGS sequence"/>
</dbReference>